<feature type="transmembrane region" description="Helical" evidence="7">
    <location>
        <begin position="266"/>
        <end position="284"/>
    </location>
</feature>
<dbReference type="InterPro" id="IPR003945">
    <property type="entry name" value="NU5C-like"/>
</dbReference>
<comment type="caution">
    <text evidence="10">The sequence shown here is derived from an EMBL/GenBank/DDBJ whole genome shotgun (WGS) entry which is preliminary data.</text>
</comment>
<dbReference type="PANTHER" id="PTHR42829">
    <property type="entry name" value="NADH-UBIQUINONE OXIDOREDUCTASE CHAIN 5"/>
    <property type="match status" value="1"/>
</dbReference>
<evidence type="ECO:0000256" key="1">
    <source>
        <dbReference type="ARBA" id="ARBA00004127"/>
    </source>
</evidence>
<dbReference type="GO" id="GO:0042773">
    <property type="term" value="P:ATP synthesis coupled electron transport"/>
    <property type="evidence" value="ECO:0007669"/>
    <property type="project" value="InterPro"/>
</dbReference>
<keyword evidence="2 5" id="KW-0812">Transmembrane</keyword>
<feature type="transmembrane region" description="Helical" evidence="7">
    <location>
        <begin position="152"/>
        <end position="170"/>
    </location>
</feature>
<feature type="transmembrane region" description="Helical" evidence="7">
    <location>
        <begin position="323"/>
        <end position="346"/>
    </location>
</feature>
<evidence type="ECO:0000256" key="3">
    <source>
        <dbReference type="ARBA" id="ARBA00022989"/>
    </source>
</evidence>
<feature type="transmembrane region" description="Helical" evidence="7">
    <location>
        <begin position="43"/>
        <end position="64"/>
    </location>
</feature>
<evidence type="ECO:0000256" key="2">
    <source>
        <dbReference type="ARBA" id="ARBA00022692"/>
    </source>
</evidence>
<dbReference type="GO" id="GO:0016020">
    <property type="term" value="C:membrane"/>
    <property type="evidence" value="ECO:0007669"/>
    <property type="project" value="UniProtKB-SubCell"/>
</dbReference>
<dbReference type="OrthoDB" id="9807568at2"/>
<dbReference type="Proteomes" id="UP000316598">
    <property type="component" value="Unassembled WGS sequence"/>
</dbReference>
<evidence type="ECO:0000256" key="5">
    <source>
        <dbReference type="RuleBase" id="RU000320"/>
    </source>
</evidence>
<keyword evidence="4 7" id="KW-0472">Membrane</keyword>
<dbReference type="Pfam" id="PF00662">
    <property type="entry name" value="Proton_antipo_N"/>
    <property type="match status" value="1"/>
</dbReference>
<evidence type="ECO:0000256" key="6">
    <source>
        <dbReference type="SAM" id="MobiDB-lite"/>
    </source>
</evidence>
<reference evidence="10 11" key="1">
    <citation type="submission" date="2019-02" db="EMBL/GenBank/DDBJ databases">
        <title>Deep-cultivation of Planctomycetes and their phenomic and genomic characterization uncovers novel biology.</title>
        <authorList>
            <person name="Wiegand S."/>
            <person name="Jogler M."/>
            <person name="Boedeker C."/>
            <person name="Pinto D."/>
            <person name="Vollmers J."/>
            <person name="Rivas-Marin E."/>
            <person name="Kohn T."/>
            <person name="Peeters S.H."/>
            <person name="Heuer A."/>
            <person name="Rast P."/>
            <person name="Oberbeckmann S."/>
            <person name="Bunk B."/>
            <person name="Jeske O."/>
            <person name="Meyerdierks A."/>
            <person name="Storesund J.E."/>
            <person name="Kallscheuer N."/>
            <person name="Luecker S."/>
            <person name="Lage O.M."/>
            <person name="Pohl T."/>
            <person name="Merkel B.J."/>
            <person name="Hornburger P."/>
            <person name="Mueller R.-W."/>
            <person name="Bruemmer F."/>
            <person name="Labrenz M."/>
            <person name="Spormann A.M."/>
            <person name="Op Den Camp H."/>
            <person name="Overmann J."/>
            <person name="Amann R."/>
            <person name="Jetten M.S.M."/>
            <person name="Mascher T."/>
            <person name="Medema M.H."/>
            <person name="Devos D.P."/>
            <person name="Kaster A.-K."/>
            <person name="Ovreas L."/>
            <person name="Rohde M."/>
            <person name="Galperin M.Y."/>
            <person name="Jogler C."/>
        </authorList>
    </citation>
    <scope>NUCLEOTIDE SEQUENCE [LARGE SCALE GENOMIC DNA]</scope>
    <source>
        <strain evidence="10 11">Pla22</strain>
    </source>
</reference>
<name>A0A5C5WVM2_9BACT</name>
<evidence type="ECO:0000313" key="11">
    <source>
        <dbReference type="Proteomes" id="UP000316598"/>
    </source>
</evidence>
<dbReference type="GO" id="GO:0015990">
    <property type="term" value="P:electron transport coupled proton transport"/>
    <property type="evidence" value="ECO:0007669"/>
    <property type="project" value="TreeGrafter"/>
</dbReference>
<dbReference type="PRINTS" id="PR01434">
    <property type="entry name" value="NADHDHGNASE5"/>
</dbReference>
<dbReference type="GO" id="GO:0012505">
    <property type="term" value="C:endomembrane system"/>
    <property type="evidence" value="ECO:0007669"/>
    <property type="project" value="UniProtKB-SubCell"/>
</dbReference>
<feature type="region of interest" description="Disordered" evidence="6">
    <location>
        <begin position="443"/>
        <end position="463"/>
    </location>
</feature>
<dbReference type="InterPro" id="IPR001750">
    <property type="entry name" value="ND/Mrp_TM"/>
</dbReference>
<keyword evidence="11" id="KW-1185">Reference proteome</keyword>
<dbReference type="EC" id="1.6.5.11" evidence="10"/>
<feature type="transmembrane region" description="Helical" evidence="7">
    <location>
        <begin position="230"/>
        <end position="254"/>
    </location>
</feature>
<feature type="transmembrane region" description="Helical" evidence="7">
    <location>
        <begin position="6"/>
        <end position="31"/>
    </location>
</feature>
<feature type="transmembrane region" description="Helical" evidence="7">
    <location>
        <begin position="96"/>
        <end position="116"/>
    </location>
</feature>
<comment type="subcellular location">
    <subcellularLocation>
        <location evidence="1">Endomembrane system</location>
        <topology evidence="1">Multi-pass membrane protein</topology>
    </subcellularLocation>
    <subcellularLocation>
        <location evidence="5">Membrane</location>
        <topology evidence="5">Multi-pass membrane protein</topology>
    </subcellularLocation>
</comment>
<dbReference type="GO" id="GO:0008137">
    <property type="term" value="F:NADH dehydrogenase (ubiquinone) activity"/>
    <property type="evidence" value="ECO:0007669"/>
    <property type="project" value="InterPro"/>
</dbReference>
<proteinExistence type="predicted"/>
<keyword evidence="10" id="KW-0560">Oxidoreductase</keyword>
<dbReference type="GO" id="GO:0003954">
    <property type="term" value="F:NADH dehydrogenase activity"/>
    <property type="evidence" value="ECO:0007669"/>
    <property type="project" value="TreeGrafter"/>
</dbReference>
<evidence type="ECO:0000259" key="8">
    <source>
        <dbReference type="Pfam" id="PF00361"/>
    </source>
</evidence>
<dbReference type="AlphaFoldDB" id="A0A5C5WVM2"/>
<feature type="transmembrane region" description="Helical" evidence="7">
    <location>
        <begin position="128"/>
        <end position="146"/>
    </location>
</feature>
<evidence type="ECO:0000256" key="7">
    <source>
        <dbReference type="SAM" id="Phobius"/>
    </source>
</evidence>
<organism evidence="10 11">
    <name type="scientific">Rubripirellula amarantea</name>
    <dbReference type="NCBI Taxonomy" id="2527999"/>
    <lineage>
        <taxon>Bacteria</taxon>
        <taxon>Pseudomonadati</taxon>
        <taxon>Planctomycetota</taxon>
        <taxon>Planctomycetia</taxon>
        <taxon>Pirellulales</taxon>
        <taxon>Pirellulaceae</taxon>
        <taxon>Rubripirellula</taxon>
    </lineage>
</organism>
<evidence type="ECO:0000259" key="9">
    <source>
        <dbReference type="Pfam" id="PF00662"/>
    </source>
</evidence>
<accession>A0A5C5WVM2</accession>
<evidence type="ECO:0000313" key="10">
    <source>
        <dbReference type="EMBL" id="TWT53892.1"/>
    </source>
</evidence>
<dbReference type="Pfam" id="PF00361">
    <property type="entry name" value="Proton_antipo_M"/>
    <property type="match status" value="1"/>
</dbReference>
<feature type="domain" description="NADH:quinone oxidoreductase/Mrp antiporter transmembrane" evidence="8">
    <location>
        <begin position="150"/>
        <end position="375"/>
    </location>
</feature>
<dbReference type="EMBL" id="SJPI01000001">
    <property type="protein sequence ID" value="TWT53892.1"/>
    <property type="molecule type" value="Genomic_DNA"/>
</dbReference>
<dbReference type="RefSeq" id="WP_146514025.1">
    <property type="nucleotide sequence ID" value="NZ_SJPI01000001.1"/>
</dbReference>
<feature type="domain" description="NADH-Ubiquinone oxidoreductase (complex I) chain 5 N-terminal" evidence="9">
    <location>
        <begin position="81"/>
        <end position="129"/>
    </location>
</feature>
<dbReference type="PANTHER" id="PTHR42829:SF2">
    <property type="entry name" value="NADH-UBIQUINONE OXIDOREDUCTASE CHAIN 5"/>
    <property type="match status" value="1"/>
</dbReference>
<feature type="transmembrane region" description="Helical" evidence="7">
    <location>
        <begin position="182"/>
        <end position="203"/>
    </location>
</feature>
<gene>
    <name evidence="10" type="primary">nuoL</name>
    <name evidence="10" type="ORF">Pla22_15260</name>
</gene>
<keyword evidence="3 7" id="KW-1133">Transmembrane helix</keyword>
<protein>
    <submittedName>
        <fullName evidence="10">NADH-quinone oxidoreductase subunit L</fullName>
        <ecNumber evidence="10">1.6.5.11</ecNumber>
    </submittedName>
</protein>
<feature type="transmembrane region" description="Helical" evidence="7">
    <location>
        <begin position="290"/>
        <end position="311"/>
    </location>
</feature>
<evidence type="ECO:0000256" key="4">
    <source>
        <dbReference type="ARBA" id="ARBA00023136"/>
    </source>
</evidence>
<dbReference type="InterPro" id="IPR001516">
    <property type="entry name" value="Proton_antipo_N"/>
</dbReference>
<sequence>MNIDAWFYALGLLVVVCPTVLLAVFGIAPLFDLRLSERVVARFTEISVITGLTASLAILVLMLVTGRRDVPIEIGDWVVIPQQHFHFHLKFVFDRLSVPFVILSFVLVGTIGAFASRYLHRERGYHRFFVLYAVFLLGMVVSSLAGTIETLFFGWEFVGLSSALLVAYFHEHRNPVRNGLSVWVIYRIADAAFLIAAITLHHLTGGGDFDGLMGTGAWPEGHASISSSHALFVGLLLLVAAAGKSALVPFSGWLPRAMEGPTPSSAIFYGALSVHLGAFLLLRVSPLLEASWVLSACVVAIGVVSAIFGSLAARVQTDIKSALAFASLTQVGIIVAEIGLGFRYLALIHIIGHACVRTLQLLRAPTLLHDYHSLENAIGGQLSHSPTVWSRWLPIEVRLWIYRISIERGFMDAVLNDYIAHPFVLVFRKCDSWERAWTDWLSGGKSRESDDVKPTPSSLEEFI</sequence>